<dbReference type="RefSeq" id="WP_189426015.1">
    <property type="nucleotide sequence ID" value="NZ_BMZE01000002.1"/>
</dbReference>
<dbReference type="InterPro" id="IPR027275">
    <property type="entry name" value="PRC-brl_dom"/>
</dbReference>
<reference evidence="4" key="1">
    <citation type="journal article" date="2014" name="Int. J. Syst. Evol. Microbiol.">
        <title>Complete genome sequence of Corynebacterium casei LMG S-19264T (=DSM 44701T), isolated from a smear-ripened cheese.</title>
        <authorList>
            <consortium name="US DOE Joint Genome Institute (JGI-PGF)"/>
            <person name="Walter F."/>
            <person name="Albersmeier A."/>
            <person name="Kalinowski J."/>
            <person name="Ruckert C."/>
        </authorList>
    </citation>
    <scope>NUCLEOTIDE SEQUENCE</scope>
    <source>
        <strain evidence="4">KCTC 32437</strain>
    </source>
</reference>
<accession>A0A918S7R7</accession>
<feature type="chain" id="PRO_5037778757" description="PRC-barrel domain-containing protein" evidence="2">
    <location>
        <begin position="22"/>
        <end position="308"/>
    </location>
</feature>
<sequence>MIRNIPITLGLLAAATSISVAQVPEVDLPGDTRSSSQLEQVGLTPPTVMSEGHQVTSEETLASVIFGQQIHDSTNAQAELIGTVEDLVIGPLGDVSAAIVDVGAYLGVSSKFVAIDFQDLSRTPVSDGTTRWVLETTRDSLAGAPEFQWPQTSDASPQVPDTPAEEQQQMVGEEEQTGQTIDPTMTTDQAENAAPGLEESGAAVDPQPEELRGMGVYGVNDEPIGTINEVLADPNGQIDALVIDVGGFLGLGAKPVAVAYENLSFGADITGDRYLYLNTSRQALEAQPTYNPQTYPQERATQRMLIQP</sequence>
<evidence type="ECO:0000313" key="4">
    <source>
        <dbReference type="EMBL" id="GHA28141.1"/>
    </source>
</evidence>
<name>A0A918S7R7_9HYPH</name>
<feature type="signal peptide" evidence="2">
    <location>
        <begin position="1"/>
        <end position="21"/>
    </location>
</feature>
<reference evidence="4" key="2">
    <citation type="submission" date="2020-09" db="EMBL/GenBank/DDBJ databases">
        <authorList>
            <person name="Sun Q."/>
            <person name="Kim S."/>
        </authorList>
    </citation>
    <scope>NUCLEOTIDE SEQUENCE</scope>
    <source>
        <strain evidence="4">KCTC 32437</strain>
    </source>
</reference>
<dbReference type="Proteomes" id="UP000646579">
    <property type="component" value="Unassembled WGS sequence"/>
</dbReference>
<feature type="region of interest" description="Disordered" evidence="1">
    <location>
        <begin position="144"/>
        <end position="181"/>
    </location>
</feature>
<organism evidence="4 5">
    <name type="scientific">Devosia pacifica</name>
    <dbReference type="NCBI Taxonomy" id="1335967"/>
    <lineage>
        <taxon>Bacteria</taxon>
        <taxon>Pseudomonadati</taxon>
        <taxon>Pseudomonadota</taxon>
        <taxon>Alphaproteobacteria</taxon>
        <taxon>Hyphomicrobiales</taxon>
        <taxon>Devosiaceae</taxon>
        <taxon>Devosia</taxon>
    </lineage>
</organism>
<evidence type="ECO:0000256" key="2">
    <source>
        <dbReference type="SAM" id="SignalP"/>
    </source>
</evidence>
<dbReference type="PANTHER" id="PTHR36505:SF1">
    <property type="entry name" value="BLR1072 PROTEIN"/>
    <property type="match status" value="1"/>
</dbReference>
<dbReference type="InterPro" id="IPR011033">
    <property type="entry name" value="PRC_barrel-like_sf"/>
</dbReference>
<dbReference type="EMBL" id="BMZE01000002">
    <property type="protein sequence ID" value="GHA28141.1"/>
    <property type="molecule type" value="Genomic_DNA"/>
</dbReference>
<comment type="caution">
    <text evidence="4">The sequence shown here is derived from an EMBL/GenBank/DDBJ whole genome shotgun (WGS) entry which is preliminary data.</text>
</comment>
<keyword evidence="5" id="KW-1185">Reference proteome</keyword>
<dbReference type="Gene3D" id="2.30.30.240">
    <property type="entry name" value="PRC-barrel domain"/>
    <property type="match status" value="2"/>
</dbReference>
<dbReference type="PANTHER" id="PTHR36505">
    <property type="entry name" value="BLR1072 PROTEIN"/>
    <property type="match status" value="1"/>
</dbReference>
<evidence type="ECO:0000313" key="5">
    <source>
        <dbReference type="Proteomes" id="UP000646579"/>
    </source>
</evidence>
<dbReference type="AlphaFoldDB" id="A0A918S7R7"/>
<dbReference type="SUPFAM" id="SSF50346">
    <property type="entry name" value="PRC-barrel domain"/>
    <property type="match status" value="2"/>
</dbReference>
<evidence type="ECO:0000256" key="1">
    <source>
        <dbReference type="SAM" id="MobiDB-lite"/>
    </source>
</evidence>
<feature type="domain" description="PRC-barrel" evidence="3">
    <location>
        <begin position="210"/>
        <end position="268"/>
    </location>
</feature>
<proteinExistence type="predicted"/>
<feature type="domain" description="PRC-barrel" evidence="3">
    <location>
        <begin position="76"/>
        <end position="122"/>
    </location>
</feature>
<evidence type="ECO:0000259" key="3">
    <source>
        <dbReference type="Pfam" id="PF05239"/>
    </source>
</evidence>
<keyword evidence="2" id="KW-0732">Signal</keyword>
<protein>
    <recommendedName>
        <fullName evidence="3">PRC-barrel domain-containing protein</fullName>
    </recommendedName>
</protein>
<gene>
    <name evidence="4" type="ORF">GCM10007989_25190</name>
</gene>
<dbReference type="Pfam" id="PF05239">
    <property type="entry name" value="PRC"/>
    <property type="match status" value="2"/>
</dbReference>